<dbReference type="InterPro" id="IPR016032">
    <property type="entry name" value="Sig_transdc_resp-reg_C-effctor"/>
</dbReference>
<proteinExistence type="predicted"/>
<dbReference type="Gene3D" id="3.40.50.2300">
    <property type="match status" value="1"/>
</dbReference>
<dbReference type="RefSeq" id="WP_344278722.1">
    <property type="nucleotide sequence ID" value="NZ_BAAAHV010000015.1"/>
</dbReference>
<dbReference type="InterPro" id="IPR000792">
    <property type="entry name" value="Tscrpt_reg_LuxR_C"/>
</dbReference>
<dbReference type="PROSITE" id="PS50043">
    <property type="entry name" value="HTH_LUXR_2"/>
    <property type="match status" value="1"/>
</dbReference>
<dbReference type="CDD" id="cd06170">
    <property type="entry name" value="LuxR_C_like"/>
    <property type="match status" value="1"/>
</dbReference>
<accession>A0ABW5I8X2</accession>
<keyword evidence="3" id="KW-0804">Transcription</keyword>
<organism evidence="6 7">
    <name type="scientific">Amycolatopsis albidoflavus</name>
    <dbReference type="NCBI Taxonomy" id="102226"/>
    <lineage>
        <taxon>Bacteria</taxon>
        <taxon>Bacillati</taxon>
        <taxon>Actinomycetota</taxon>
        <taxon>Actinomycetes</taxon>
        <taxon>Pseudonocardiales</taxon>
        <taxon>Pseudonocardiaceae</taxon>
        <taxon>Amycolatopsis</taxon>
    </lineage>
</organism>
<dbReference type="EMBL" id="JBHUKQ010000016">
    <property type="protein sequence ID" value="MFD2485381.1"/>
    <property type="molecule type" value="Genomic_DNA"/>
</dbReference>
<sequence>MSSAGARTSGQHPSTKVARVIAAASNTIVRHGVRHMLVGCPLVSLVAEVRVGGQVRDTVLAVRPDLLIVDLEMLGPRHDEIVLKLGELTTVVALARERDRTTTAARTLFHGDFTREDFLRAVVAASRRGIAAAADRPPPVRTEPARSALPRSTAMPPASRLLSRREAEVMSYIARGLRNQDIAASLNLTEKTVKNHINRIFAKLQVDTRTQAIVLWLRPGE</sequence>
<dbReference type="SUPFAM" id="SSF46894">
    <property type="entry name" value="C-terminal effector domain of the bipartite response regulators"/>
    <property type="match status" value="1"/>
</dbReference>
<evidence type="ECO:0000259" key="5">
    <source>
        <dbReference type="PROSITE" id="PS50043"/>
    </source>
</evidence>
<evidence type="ECO:0000256" key="3">
    <source>
        <dbReference type="ARBA" id="ARBA00023163"/>
    </source>
</evidence>
<protein>
    <submittedName>
        <fullName evidence="6">Response regulator transcription factor</fullName>
    </submittedName>
</protein>
<dbReference type="PRINTS" id="PR00038">
    <property type="entry name" value="HTHLUXR"/>
</dbReference>
<dbReference type="PROSITE" id="PS00622">
    <property type="entry name" value="HTH_LUXR_1"/>
    <property type="match status" value="1"/>
</dbReference>
<dbReference type="Proteomes" id="UP001597542">
    <property type="component" value="Unassembled WGS sequence"/>
</dbReference>
<evidence type="ECO:0000313" key="6">
    <source>
        <dbReference type="EMBL" id="MFD2485381.1"/>
    </source>
</evidence>
<name>A0ABW5I8X2_9PSEU</name>
<gene>
    <name evidence="6" type="ORF">ACFSUT_34275</name>
</gene>
<keyword evidence="2" id="KW-0238">DNA-binding</keyword>
<reference evidence="7" key="1">
    <citation type="journal article" date="2019" name="Int. J. Syst. Evol. Microbiol.">
        <title>The Global Catalogue of Microorganisms (GCM) 10K type strain sequencing project: providing services to taxonomists for standard genome sequencing and annotation.</title>
        <authorList>
            <consortium name="The Broad Institute Genomics Platform"/>
            <consortium name="The Broad Institute Genome Sequencing Center for Infectious Disease"/>
            <person name="Wu L."/>
            <person name="Ma J."/>
        </authorList>
    </citation>
    <scope>NUCLEOTIDE SEQUENCE [LARGE SCALE GENOMIC DNA]</scope>
    <source>
        <strain evidence="7">CGMCC 4.7638</strain>
    </source>
</reference>
<evidence type="ECO:0000256" key="2">
    <source>
        <dbReference type="ARBA" id="ARBA00023125"/>
    </source>
</evidence>
<keyword evidence="1" id="KW-0805">Transcription regulation</keyword>
<evidence type="ECO:0000256" key="1">
    <source>
        <dbReference type="ARBA" id="ARBA00023015"/>
    </source>
</evidence>
<dbReference type="PANTHER" id="PTHR43214:SF24">
    <property type="entry name" value="TRANSCRIPTIONAL REGULATORY PROTEIN NARL-RELATED"/>
    <property type="match status" value="1"/>
</dbReference>
<comment type="caution">
    <text evidence="6">The sequence shown here is derived from an EMBL/GenBank/DDBJ whole genome shotgun (WGS) entry which is preliminary data.</text>
</comment>
<evidence type="ECO:0000313" key="7">
    <source>
        <dbReference type="Proteomes" id="UP001597542"/>
    </source>
</evidence>
<dbReference type="Pfam" id="PF00196">
    <property type="entry name" value="GerE"/>
    <property type="match status" value="1"/>
</dbReference>
<feature type="region of interest" description="Disordered" evidence="4">
    <location>
        <begin position="133"/>
        <end position="157"/>
    </location>
</feature>
<dbReference type="SMART" id="SM00421">
    <property type="entry name" value="HTH_LUXR"/>
    <property type="match status" value="1"/>
</dbReference>
<dbReference type="InterPro" id="IPR039420">
    <property type="entry name" value="WalR-like"/>
</dbReference>
<keyword evidence="7" id="KW-1185">Reference proteome</keyword>
<evidence type="ECO:0000256" key="4">
    <source>
        <dbReference type="SAM" id="MobiDB-lite"/>
    </source>
</evidence>
<dbReference type="PANTHER" id="PTHR43214">
    <property type="entry name" value="TWO-COMPONENT RESPONSE REGULATOR"/>
    <property type="match status" value="1"/>
</dbReference>
<feature type="domain" description="HTH luxR-type" evidence="5">
    <location>
        <begin position="155"/>
        <end position="220"/>
    </location>
</feature>